<dbReference type="Pfam" id="PF02195">
    <property type="entry name" value="ParB_N"/>
    <property type="match status" value="1"/>
</dbReference>
<dbReference type="RefSeq" id="WP_091296965.1">
    <property type="nucleotide sequence ID" value="NZ_FOCE01000001.1"/>
</dbReference>
<gene>
    <name evidence="4" type="ORF">SAMN04488103_101107</name>
</gene>
<dbReference type="InterPro" id="IPR011111">
    <property type="entry name" value="Plasmid_RepB"/>
</dbReference>
<dbReference type="GO" id="GO:0005694">
    <property type="term" value="C:chromosome"/>
    <property type="evidence" value="ECO:0007669"/>
    <property type="project" value="TreeGrafter"/>
</dbReference>
<reference evidence="4 5" key="1">
    <citation type="submission" date="2016-10" db="EMBL/GenBank/DDBJ databases">
        <authorList>
            <person name="de Groot N.N."/>
        </authorList>
    </citation>
    <scope>NUCLEOTIDE SEQUENCE [LARGE SCALE GENOMIC DNA]</scope>
    <source>
        <strain evidence="4 5">DSM 3857</strain>
    </source>
</reference>
<dbReference type="SUPFAM" id="SSF110849">
    <property type="entry name" value="ParB/Sulfiredoxin"/>
    <property type="match status" value="1"/>
</dbReference>
<dbReference type="InterPro" id="IPR003115">
    <property type="entry name" value="ParB_N"/>
</dbReference>
<dbReference type="Pfam" id="PF07506">
    <property type="entry name" value="RepB"/>
    <property type="match status" value="1"/>
</dbReference>
<accession>A0A1H7Y8N5</accession>
<evidence type="ECO:0000256" key="1">
    <source>
        <dbReference type="ARBA" id="ARBA00006295"/>
    </source>
</evidence>
<dbReference type="AlphaFoldDB" id="A0A1H7Y8N5"/>
<dbReference type="InterPro" id="IPR036086">
    <property type="entry name" value="ParB/Sulfiredoxin_sf"/>
</dbReference>
<dbReference type="InterPro" id="IPR004437">
    <property type="entry name" value="ParB/RepB/Spo0J"/>
</dbReference>
<proteinExistence type="inferred from homology"/>
<dbReference type="GO" id="GO:0003677">
    <property type="term" value="F:DNA binding"/>
    <property type="evidence" value="ECO:0007669"/>
    <property type="project" value="InterPro"/>
</dbReference>
<dbReference type="EMBL" id="FOCE01000001">
    <property type="protein sequence ID" value="SEM42271.1"/>
    <property type="molecule type" value="Genomic_DNA"/>
</dbReference>
<evidence type="ECO:0000313" key="5">
    <source>
        <dbReference type="Proteomes" id="UP000198761"/>
    </source>
</evidence>
<feature type="region of interest" description="Disordered" evidence="2">
    <location>
        <begin position="1"/>
        <end position="24"/>
    </location>
</feature>
<dbReference type="OrthoDB" id="7908920at2"/>
<dbReference type="STRING" id="933059.SAMN04488103_101107"/>
<dbReference type="NCBIfam" id="TIGR03454">
    <property type="entry name" value="partition_RepB"/>
    <property type="match status" value="1"/>
</dbReference>
<dbReference type="CDD" id="cd16405">
    <property type="entry name" value="RepB_like_N"/>
    <property type="match status" value="1"/>
</dbReference>
<dbReference type="InterPro" id="IPR037972">
    <property type="entry name" value="RepB_N"/>
</dbReference>
<dbReference type="PANTHER" id="PTHR33375:SF1">
    <property type="entry name" value="CHROMOSOME-PARTITIONING PROTEIN PARB-RELATED"/>
    <property type="match status" value="1"/>
</dbReference>
<keyword evidence="5" id="KW-1185">Reference proteome</keyword>
<dbReference type="Proteomes" id="UP000198761">
    <property type="component" value="Unassembled WGS sequence"/>
</dbReference>
<dbReference type="SUPFAM" id="SSF109709">
    <property type="entry name" value="KorB DNA-binding domain-like"/>
    <property type="match status" value="1"/>
</dbReference>
<dbReference type="NCBIfam" id="TIGR00180">
    <property type="entry name" value="parB_part"/>
    <property type="match status" value="1"/>
</dbReference>
<comment type="similarity">
    <text evidence="1">Belongs to the ParB family.</text>
</comment>
<protein>
    <submittedName>
        <fullName evidence="4">Chromosome partitioning protein, ParB family</fullName>
    </submittedName>
</protein>
<evidence type="ECO:0000256" key="2">
    <source>
        <dbReference type="SAM" id="MobiDB-lite"/>
    </source>
</evidence>
<organism evidence="4 5">
    <name type="scientific">Gemmobacter aquatilis</name>
    <dbReference type="NCBI Taxonomy" id="933059"/>
    <lineage>
        <taxon>Bacteria</taxon>
        <taxon>Pseudomonadati</taxon>
        <taxon>Pseudomonadota</taxon>
        <taxon>Alphaproteobacteria</taxon>
        <taxon>Rhodobacterales</taxon>
        <taxon>Paracoccaceae</taxon>
        <taxon>Gemmobacter</taxon>
    </lineage>
</organism>
<evidence type="ECO:0000259" key="3">
    <source>
        <dbReference type="SMART" id="SM00470"/>
    </source>
</evidence>
<sequence length="315" mass="34806">MARKHLLEGLMGAPKADPPAPPVQDRPRYAKGAIGAISRSVADLQSRALLEIDPQLIDAGGMQDRLESDDAEDAALLASIAEYGQQVPVLVRPHPEQEGRYQIVYGRRRVLALRDLNRPVKALLRQLDDRDLLIAQGQENTARRDLSFIEKANFARQMEEAGYDRKIIGDTLSMDKTLISRLISVAERVAPEVIQAIGAAPSVGRDRWLALAEAMELGEHEPGEVIAMVNLSGATGSDARFEAALSYAKGISTRRKQAERPAPQRIESVNGVALAEASRSGGRLIIRMERRLDRGFEDWLLTQLPDLHRKWSEGE</sequence>
<dbReference type="SMART" id="SM00470">
    <property type="entry name" value="ParB"/>
    <property type="match status" value="1"/>
</dbReference>
<feature type="domain" description="ParB-like N-terminal" evidence="3">
    <location>
        <begin position="50"/>
        <end position="141"/>
    </location>
</feature>
<dbReference type="PANTHER" id="PTHR33375">
    <property type="entry name" value="CHROMOSOME-PARTITIONING PROTEIN PARB-RELATED"/>
    <property type="match status" value="1"/>
</dbReference>
<dbReference type="Gene3D" id="3.90.1530.30">
    <property type="match status" value="1"/>
</dbReference>
<evidence type="ECO:0000313" key="4">
    <source>
        <dbReference type="EMBL" id="SEM42271.1"/>
    </source>
</evidence>
<dbReference type="InterPro" id="IPR050336">
    <property type="entry name" value="Chromosome_partition/occlusion"/>
</dbReference>
<dbReference type="InterPro" id="IPR017819">
    <property type="entry name" value="Plasmid_partition_RepB"/>
</dbReference>
<name>A0A1H7Y8N5_9RHOB</name>
<dbReference type="GO" id="GO:0007059">
    <property type="term" value="P:chromosome segregation"/>
    <property type="evidence" value="ECO:0007669"/>
    <property type="project" value="TreeGrafter"/>
</dbReference>
<dbReference type="Gene3D" id="1.10.10.2830">
    <property type="match status" value="1"/>
</dbReference>